<dbReference type="InterPro" id="IPR050411">
    <property type="entry name" value="AlphaKG_dependent_hydroxylases"/>
</dbReference>
<organism evidence="3 4">
    <name type="scientific">Actinia tenebrosa</name>
    <name type="common">Australian red waratah sea anemone</name>
    <dbReference type="NCBI Taxonomy" id="6105"/>
    <lineage>
        <taxon>Eukaryota</taxon>
        <taxon>Metazoa</taxon>
        <taxon>Cnidaria</taxon>
        <taxon>Anthozoa</taxon>
        <taxon>Hexacorallia</taxon>
        <taxon>Actiniaria</taxon>
        <taxon>Actiniidae</taxon>
        <taxon>Actinia</taxon>
    </lineage>
</organism>
<dbReference type="OrthoDB" id="408743at2759"/>
<dbReference type="RefSeq" id="XP_031572553.1">
    <property type="nucleotide sequence ID" value="XM_031716693.1"/>
</dbReference>
<dbReference type="Gene3D" id="3.60.130.10">
    <property type="entry name" value="Clavaminate synthase-like"/>
    <property type="match status" value="1"/>
</dbReference>
<dbReference type="KEGG" id="aten:116306607"/>
<evidence type="ECO:0000256" key="1">
    <source>
        <dbReference type="ARBA" id="ARBA00023002"/>
    </source>
</evidence>
<dbReference type="Proteomes" id="UP000515163">
    <property type="component" value="Unplaced"/>
</dbReference>
<accession>A0A6P8J3G7</accession>
<feature type="domain" description="TauD/TfdA-like" evidence="2">
    <location>
        <begin position="96"/>
        <end position="401"/>
    </location>
</feature>
<dbReference type="InParanoid" id="A0A6P8J3G7"/>
<sequence length="407" mass="46662">MALLLLSTLSRREPLLASFVKRFQSPRIITKSRRLGCVGFVKEKSYQASQVSENDLFSHIHPSKLASKEKYSLAGVRYLAGSNDKGFPKFLGVPRKDLPHALQVEHADKFSISEWAQNCRHLLDNELSKYGAILFRGLPLSKGEQFSVFTNAIGYSPMGYEGGAVDRPVFDKKAFTFVSTSENKDLNIEPHSDMAYSAVYPNKIIFYCDMAPAPGCRGLTPISSNIEILQKLDTKVVQKFEEKQVRYMRTLPSGEGYLPWQVTFGTDNRKKVEKYLETNGFYYEWNKDDDSLFYWLTLPPTKYHPITGEKVWFNQIESHHSSYFKSSPMMKGMHFESDTQCPLHTSYGDGKEIEPEVIQHIRKISWECTVGFPWRNGDVLVLDNVKCRHSRLSFTGERRILVFMSPE</sequence>
<keyword evidence="1" id="KW-0560">Oxidoreductase</keyword>
<dbReference type="GeneID" id="116306607"/>
<dbReference type="AlphaFoldDB" id="A0A6P8J3G7"/>
<dbReference type="PANTHER" id="PTHR10696:SF21">
    <property type="entry name" value="TAUD_TFDA-LIKE DOMAIN-CONTAINING PROTEIN"/>
    <property type="match status" value="1"/>
</dbReference>
<proteinExistence type="predicted"/>
<dbReference type="Pfam" id="PF02668">
    <property type="entry name" value="TauD"/>
    <property type="match status" value="1"/>
</dbReference>
<dbReference type="InterPro" id="IPR042098">
    <property type="entry name" value="TauD-like_sf"/>
</dbReference>
<dbReference type="PANTHER" id="PTHR10696">
    <property type="entry name" value="GAMMA-BUTYROBETAINE HYDROXYLASE-RELATED"/>
    <property type="match status" value="1"/>
</dbReference>
<dbReference type="GO" id="GO:0016491">
    <property type="term" value="F:oxidoreductase activity"/>
    <property type="evidence" value="ECO:0007669"/>
    <property type="project" value="UniProtKB-KW"/>
</dbReference>
<evidence type="ECO:0000259" key="2">
    <source>
        <dbReference type="Pfam" id="PF02668"/>
    </source>
</evidence>
<gene>
    <name evidence="4" type="primary">LOC116306607</name>
</gene>
<name>A0A6P8J3G7_ACTTE</name>
<evidence type="ECO:0000313" key="4">
    <source>
        <dbReference type="RefSeq" id="XP_031572553.1"/>
    </source>
</evidence>
<dbReference type="SUPFAM" id="SSF51197">
    <property type="entry name" value="Clavaminate synthase-like"/>
    <property type="match status" value="1"/>
</dbReference>
<evidence type="ECO:0000313" key="3">
    <source>
        <dbReference type="Proteomes" id="UP000515163"/>
    </source>
</evidence>
<reference evidence="4" key="1">
    <citation type="submission" date="2025-08" db="UniProtKB">
        <authorList>
            <consortium name="RefSeq"/>
        </authorList>
    </citation>
    <scope>IDENTIFICATION</scope>
    <source>
        <tissue evidence="4">Tentacle</tissue>
    </source>
</reference>
<protein>
    <submittedName>
        <fullName evidence="4">Uncharacterized protein LOC116306607 isoform X1</fullName>
    </submittedName>
</protein>
<dbReference type="InterPro" id="IPR003819">
    <property type="entry name" value="TauD/TfdA-like"/>
</dbReference>
<keyword evidence="3" id="KW-1185">Reference proteome</keyword>